<keyword evidence="2" id="KW-1185">Reference proteome</keyword>
<name>A0A2P1PQH3_9GAMM</name>
<organism evidence="1 2">
    <name type="scientific">Ahniella affigens</name>
    <dbReference type="NCBI Taxonomy" id="2021234"/>
    <lineage>
        <taxon>Bacteria</taxon>
        <taxon>Pseudomonadati</taxon>
        <taxon>Pseudomonadota</taxon>
        <taxon>Gammaproteobacteria</taxon>
        <taxon>Lysobacterales</taxon>
        <taxon>Rhodanobacteraceae</taxon>
        <taxon>Ahniella</taxon>
    </lineage>
</organism>
<dbReference type="KEGG" id="xba:C7S18_07745"/>
<dbReference type="Proteomes" id="UP000241074">
    <property type="component" value="Chromosome"/>
</dbReference>
<evidence type="ECO:0000313" key="2">
    <source>
        <dbReference type="Proteomes" id="UP000241074"/>
    </source>
</evidence>
<dbReference type="AlphaFoldDB" id="A0A2P1PQH3"/>
<reference evidence="1 2" key="2">
    <citation type="submission" date="2018-03" db="EMBL/GenBank/DDBJ databases">
        <authorList>
            <person name="Keele B.F."/>
        </authorList>
    </citation>
    <scope>NUCLEOTIDE SEQUENCE [LARGE SCALE GENOMIC DNA]</scope>
    <source>
        <strain evidence="1 2">D13</strain>
    </source>
</reference>
<protein>
    <submittedName>
        <fullName evidence="1">Uncharacterized protein</fullName>
    </submittedName>
</protein>
<reference evidence="1 2" key="1">
    <citation type="submission" date="2018-03" db="EMBL/GenBank/DDBJ databases">
        <title>Ahniella affigens gen. nov., sp. nov., a gammaproteobacterium isolated from sandy soil near a stream.</title>
        <authorList>
            <person name="Ko Y."/>
            <person name="Kim J.-H."/>
        </authorList>
    </citation>
    <scope>NUCLEOTIDE SEQUENCE [LARGE SCALE GENOMIC DNA]</scope>
    <source>
        <strain evidence="1 2">D13</strain>
    </source>
</reference>
<dbReference type="EMBL" id="CP027860">
    <property type="protein sequence ID" value="AVP97090.1"/>
    <property type="molecule type" value="Genomic_DNA"/>
</dbReference>
<proteinExistence type="predicted"/>
<evidence type="ECO:0000313" key="1">
    <source>
        <dbReference type="EMBL" id="AVP97090.1"/>
    </source>
</evidence>
<gene>
    <name evidence="1" type="ORF">C7S18_07745</name>
</gene>
<sequence>MWRDHKDVVLGDICEKLKSHIVSDYSPVFIQHFEIDSALSTFGFDRAVVASAVESASLSKTEFLVHALAEIFEEFEVRPSEFLAQHCSATVAANCQTDVPDSAESLIRGLSTGSSFDHAIPKLVVYASQVALAIYCEGNGGALVVVFLKTEAVGSLGR</sequence>
<accession>A0A2P1PQH3</accession>